<dbReference type="AlphaFoldDB" id="A0A3G6NLU0"/>
<dbReference type="KEGG" id="ccau:EG346_24265"/>
<dbReference type="RefSeq" id="WP_123882416.1">
    <property type="nucleotide sequence ID" value="NZ_CP033920.1"/>
</dbReference>
<sequence>MDEHFYQQKFQEAVDTISAKDFDDAGLHLSVNLILESVALKIYKPEWASNEQSPLNAPGRIFFSVWVSEKSIKEGKLYYNIHALKLRALKAYTIPARSFAEEFRIRFEEDREKWDNVSVKYGPLTLMEGWVVL</sequence>
<dbReference type="OrthoDB" id="674567at2"/>
<evidence type="ECO:0000313" key="2">
    <source>
        <dbReference type="Proteomes" id="UP000273270"/>
    </source>
</evidence>
<reference evidence="2" key="1">
    <citation type="submission" date="2018-11" db="EMBL/GenBank/DDBJ databases">
        <title>Proposal to divide the Flavobacteriaceae and reorganize its genera based on Amino Acid Identity values calculated from whole genome sequences.</title>
        <authorList>
            <person name="Nicholson A.C."/>
            <person name="Gulvik C.A."/>
            <person name="Whitney A.M."/>
            <person name="Humrighouse B.W."/>
            <person name="Bell M."/>
            <person name="Holmes B."/>
            <person name="Steigerwalt A.G."/>
            <person name="Villarma A."/>
            <person name="Sheth M."/>
            <person name="Batra D."/>
            <person name="Pryor J."/>
            <person name="Bernardet J.-F."/>
            <person name="Hugo C."/>
            <person name="Kampfer P."/>
            <person name="Newman J."/>
            <person name="McQuiston J.R."/>
        </authorList>
    </citation>
    <scope>NUCLEOTIDE SEQUENCE [LARGE SCALE GENOMIC DNA]</scope>
    <source>
        <strain evidence="2">G0188</strain>
    </source>
</reference>
<gene>
    <name evidence="1" type="ORF">EG346_24265</name>
</gene>
<accession>A0A3G6NLU0</accession>
<name>A0A3G6NLU0_CHRCU</name>
<protein>
    <submittedName>
        <fullName evidence="1">Uncharacterized protein</fullName>
    </submittedName>
</protein>
<dbReference type="EMBL" id="CP033920">
    <property type="protein sequence ID" value="AZA51096.1"/>
    <property type="molecule type" value="Genomic_DNA"/>
</dbReference>
<evidence type="ECO:0000313" key="1">
    <source>
        <dbReference type="EMBL" id="AZA51096.1"/>
    </source>
</evidence>
<dbReference type="Proteomes" id="UP000273270">
    <property type="component" value="Chromosome"/>
</dbReference>
<organism evidence="1 2">
    <name type="scientific">Chryseobacterium carnipullorum</name>
    <dbReference type="NCBI Taxonomy" id="1124835"/>
    <lineage>
        <taxon>Bacteria</taxon>
        <taxon>Pseudomonadati</taxon>
        <taxon>Bacteroidota</taxon>
        <taxon>Flavobacteriia</taxon>
        <taxon>Flavobacteriales</taxon>
        <taxon>Weeksellaceae</taxon>
        <taxon>Chryseobacterium group</taxon>
        <taxon>Chryseobacterium</taxon>
    </lineage>
</organism>
<keyword evidence="2" id="KW-1185">Reference proteome</keyword>
<proteinExistence type="predicted"/>